<keyword evidence="2" id="KW-1185">Reference proteome</keyword>
<reference evidence="1 2" key="1">
    <citation type="submission" date="2019-12" db="EMBL/GenBank/DDBJ databases">
        <title>Genomic-based taxomic classification of the family Erythrobacteraceae.</title>
        <authorList>
            <person name="Xu L."/>
        </authorList>
    </citation>
    <scope>NUCLEOTIDE SEQUENCE [LARGE SCALE GENOMIC DNA]</scope>
    <source>
        <strain evidence="1 2">MCCC 1A09965</strain>
    </source>
</reference>
<proteinExistence type="predicted"/>
<dbReference type="OrthoDB" id="7433176at2"/>
<dbReference type="EMBL" id="WTYN01000001">
    <property type="protein sequence ID" value="MXO62711.1"/>
    <property type="molecule type" value="Genomic_DNA"/>
</dbReference>
<organism evidence="1 2">
    <name type="scientific">Qipengyuania oceanensis</name>
    <dbReference type="NCBI Taxonomy" id="1463597"/>
    <lineage>
        <taxon>Bacteria</taxon>
        <taxon>Pseudomonadati</taxon>
        <taxon>Pseudomonadota</taxon>
        <taxon>Alphaproteobacteria</taxon>
        <taxon>Sphingomonadales</taxon>
        <taxon>Erythrobacteraceae</taxon>
        <taxon>Qipengyuania</taxon>
    </lineage>
</organism>
<evidence type="ECO:0000313" key="2">
    <source>
        <dbReference type="Proteomes" id="UP000445582"/>
    </source>
</evidence>
<dbReference type="Proteomes" id="UP000445582">
    <property type="component" value="Unassembled WGS sequence"/>
</dbReference>
<accession>A0A844YEX9</accession>
<sequence length="89" mass="10025">MQFDDLLYRYFGTRSLDDLDGAAQLAGVEKMQVDFGLSRDRDQRFALWSVLYLLGAAPDLDVAFPDAGDRDAARNFMDLMARADDEPES</sequence>
<name>A0A844YEX9_9SPHN</name>
<comment type="caution">
    <text evidence="1">The sequence shown here is derived from an EMBL/GenBank/DDBJ whole genome shotgun (WGS) entry which is preliminary data.</text>
</comment>
<gene>
    <name evidence="1" type="ORF">GRI48_06770</name>
</gene>
<protein>
    <submittedName>
        <fullName evidence="1">Uncharacterized protein</fullName>
    </submittedName>
</protein>
<dbReference type="RefSeq" id="WP_160673219.1">
    <property type="nucleotide sequence ID" value="NZ_WTYN01000001.1"/>
</dbReference>
<evidence type="ECO:0000313" key="1">
    <source>
        <dbReference type="EMBL" id="MXO62711.1"/>
    </source>
</evidence>
<dbReference type="AlphaFoldDB" id="A0A844YEX9"/>